<sequence length="71" mass="8218">MGTDLKIRLLKLGKAQTDLLHELHRRGFPNLVYALLNDYVNGKRKGAQMEAVLKETEVILRDWEKNENQIA</sequence>
<gene>
    <name evidence="1" type="ORF">PUP29_09130</name>
</gene>
<protein>
    <recommendedName>
        <fullName evidence="2">Transcriptional regulator</fullName>
    </recommendedName>
</protein>
<proteinExistence type="predicted"/>
<evidence type="ECO:0000313" key="1">
    <source>
        <dbReference type="EMBL" id="XCC61686.1"/>
    </source>
</evidence>
<organism evidence="1">
    <name type="scientific">Christensenella massiliensis</name>
    <dbReference type="NCBI Taxonomy" id="1805714"/>
    <lineage>
        <taxon>Bacteria</taxon>
        <taxon>Bacillati</taxon>
        <taxon>Bacillota</taxon>
        <taxon>Clostridia</taxon>
        <taxon>Christensenellales</taxon>
        <taxon>Christensenellaceae</taxon>
        <taxon>Christensenella</taxon>
    </lineage>
</organism>
<dbReference type="EMBL" id="CP117826">
    <property type="protein sequence ID" value="XCC61686.1"/>
    <property type="molecule type" value="Genomic_DNA"/>
</dbReference>
<dbReference type="RefSeq" id="WP_353423084.1">
    <property type="nucleotide sequence ID" value="NZ_CP117826.1"/>
</dbReference>
<name>A0AAU8A6I5_9FIRM</name>
<dbReference type="AlphaFoldDB" id="A0AAU8A6I5"/>
<accession>A0AAU8A6I5</accession>
<evidence type="ECO:0008006" key="2">
    <source>
        <dbReference type="Google" id="ProtNLM"/>
    </source>
</evidence>
<reference evidence="1" key="1">
    <citation type="submission" date="2023-02" db="EMBL/GenBank/DDBJ databases">
        <title>Gut commensal Christensenella minuta modulates host metabolism via a new class of secondary bile acids.</title>
        <authorList>
            <person name="Liu C."/>
        </authorList>
    </citation>
    <scope>NUCLEOTIDE SEQUENCE</scope>
    <source>
        <strain evidence="1">CA70</strain>
    </source>
</reference>